<name>A0AAW5ELF9_CAMJU</name>
<organism evidence="1 2">
    <name type="scientific">Campylobacter jejuni</name>
    <dbReference type="NCBI Taxonomy" id="197"/>
    <lineage>
        <taxon>Bacteria</taxon>
        <taxon>Pseudomonadati</taxon>
        <taxon>Campylobacterota</taxon>
        <taxon>Epsilonproteobacteria</taxon>
        <taxon>Campylobacterales</taxon>
        <taxon>Campylobacteraceae</taxon>
        <taxon>Campylobacter</taxon>
    </lineage>
</organism>
<gene>
    <name evidence="1" type="ORF">LZC39_13200</name>
</gene>
<dbReference type="AlphaFoldDB" id="A0AAW5ELF9"/>
<comment type="caution">
    <text evidence="1">The sequence shown here is derived from an EMBL/GenBank/DDBJ whole genome shotgun (WGS) entry which is preliminary data.</text>
</comment>
<proteinExistence type="predicted"/>
<dbReference type="Proteomes" id="UP001199644">
    <property type="component" value="Unassembled WGS sequence"/>
</dbReference>
<evidence type="ECO:0000313" key="1">
    <source>
        <dbReference type="EMBL" id="MCH3853047.1"/>
    </source>
</evidence>
<protein>
    <submittedName>
        <fullName evidence="1">(Fe-S)-binding protein</fullName>
    </submittedName>
</protein>
<sequence length="51" mass="5785">KDIQNTGVKYLISGDGGCLLNIDGTMRRMGLDVKGIHLYEFLFKRLEGERL</sequence>
<feature type="non-terminal residue" evidence="1">
    <location>
        <position position="1"/>
    </location>
</feature>
<evidence type="ECO:0000313" key="2">
    <source>
        <dbReference type="Proteomes" id="UP001199644"/>
    </source>
</evidence>
<dbReference type="EMBL" id="JAJUOL010000614">
    <property type="protein sequence ID" value="MCH3853047.1"/>
    <property type="molecule type" value="Genomic_DNA"/>
</dbReference>
<reference evidence="1" key="1">
    <citation type="submission" date="2021-12" db="EMBL/GenBank/DDBJ databases">
        <title>Prevalence of phenicol resistance gene fexA in Campylobacter isolated from poultry supply chain.</title>
        <authorList>
            <person name="Tang B."/>
            <person name="Zheng X."/>
            <person name="Lin J."/>
            <person name="Lin R."/>
            <person name="Yang H."/>
            <person name="Shen Z."/>
            <person name="Xia F."/>
        </authorList>
    </citation>
    <scope>NUCLEOTIDE SEQUENCE</scope>
    <source>
        <strain evidence="1">CJHN2011004</strain>
    </source>
</reference>
<accession>A0AAW5ELF9</accession>